<evidence type="ECO:0000313" key="8">
    <source>
        <dbReference type="EMBL" id="VEU20819.1"/>
    </source>
</evidence>
<dbReference type="Gene3D" id="3.30.230.130">
    <property type="entry name" value="Cullin, Chain C, Domain 2"/>
    <property type="match status" value="1"/>
</dbReference>
<evidence type="ECO:0000256" key="6">
    <source>
        <dbReference type="SAM" id="MobiDB-lite"/>
    </source>
</evidence>
<evidence type="ECO:0000313" key="9">
    <source>
        <dbReference type="Proteomes" id="UP000290900"/>
    </source>
</evidence>
<keyword evidence="2" id="KW-1017">Isopeptide bond</keyword>
<dbReference type="SMART" id="SM00884">
    <property type="entry name" value="Cullin_Nedd8"/>
    <property type="match status" value="1"/>
</dbReference>
<gene>
    <name evidence="8" type="ORF">BRENAR_LOCUS1554</name>
</gene>
<dbReference type="EMBL" id="CAACVR010000007">
    <property type="protein sequence ID" value="VEU20819.1"/>
    <property type="molecule type" value="Genomic_DNA"/>
</dbReference>
<dbReference type="GO" id="GO:0031625">
    <property type="term" value="F:ubiquitin protein ligase binding"/>
    <property type="evidence" value="ECO:0007669"/>
    <property type="project" value="InterPro"/>
</dbReference>
<feature type="domain" description="Cullin family profile" evidence="7">
    <location>
        <begin position="438"/>
        <end position="688"/>
    </location>
</feature>
<evidence type="ECO:0000256" key="2">
    <source>
        <dbReference type="ARBA" id="ARBA00022499"/>
    </source>
</evidence>
<protein>
    <submittedName>
        <fullName evidence="8">DEKNAAC101713</fullName>
    </submittedName>
</protein>
<evidence type="ECO:0000256" key="1">
    <source>
        <dbReference type="ARBA" id="ARBA00006019"/>
    </source>
</evidence>
<keyword evidence="3" id="KW-0832">Ubl conjugation</keyword>
<dbReference type="InterPro" id="IPR045093">
    <property type="entry name" value="Cullin"/>
</dbReference>
<dbReference type="InterPro" id="IPR036317">
    <property type="entry name" value="Cullin_homology_sf"/>
</dbReference>
<dbReference type="Pfam" id="PF26557">
    <property type="entry name" value="Cullin_AB"/>
    <property type="match status" value="1"/>
</dbReference>
<dbReference type="InterPro" id="IPR016157">
    <property type="entry name" value="Cullin_CS"/>
</dbReference>
<dbReference type="GO" id="GO:0031461">
    <property type="term" value="C:cullin-RING ubiquitin ligase complex"/>
    <property type="evidence" value="ECO:0007669"/>
    <property type="project" value="InterPro"/>
</dbReference>
<dbReference type="InterPro" id="IPR036390">
    <property type="entry name" value="WH_DNA-bd_sf"/>
</dbReference>
<evidence type="ECO:0000256" key="3">
    <source>
        <dbReference type="ARBA" id="ARBA00022843"/>
    </source>
</evidence>
<dbReference type="PROSITE" id="PS01256">
    <property type="entry name" value="CULLIN_1"/>
    <property type="match status" value="1"/>
</dbReference>
<evidence type="ECO:0000256" key="5">
    <source>
        <dbReference type="RuleBase" id="RU003829"/>
    </source>
</evidence>
<name>A0A448YIR3_BRENA</name>
<dbReference type="InterPro" id="IPR059120">
    <property type="entry name" value="Cullin-like_AB"/>
</dbReference>
<accession>A0A448YIR3</accession>
<dbReference type="FunCoup" id="A0A448YIR3">
    <property type="interactions" value="814"/>
</dbReference>
<dbReference type="SUPFAM" id="SSF46785">
    <property type="entry name" value="Winged helix' DNA-binding domain"/>
    <property type="match status" value="1"/>
</dbReference>
<reference evidence="8 9" key="1">
    <citation type="submission" date="2018-12" db="EMBL/GenBank/DDBJ databases">
        <authorList>
            <person name="Tiukova I."/>
            <person name="Dainat J."/>
        </authorList>
    </citation>
    <scope>NUCLEOTIDE SEQUENCE [LARGE SCALE GENOMIC DNA]</scope>
</reference>
<dbReference type="Proteomes" id="UP000290900">
    <property type="component" value="Unassembled WGS sequence"/>
</dbReference>
<feature type="region of interest" description="Disordered" evidence="6">
    <location>
        <begin position="349"/>
        <end position="377"/>
    </location>
</feature>
<dbReference type="SUPFAM" id="SSF75632">
    <property type="entry name" value="Cullin homology domain"/>
    <property type="match status" value="1"/>
</dbReference>
<dbReference type="InterPro" id="IPR016159">
    <property type="entry name" value="Cullin_repeat-like_dom_sf"/>
</dbReference>
<dbReference type="OrthoDB" id="27073at2759"/>
<dbReference type="InterPro" id="IPR019559">
    <property type="entry name" value="Cullin_neddylation_domain"/>
</dbReference>
<dbReference type="PROSITE" id="PS50069">
    <property type="entry name" value="CULLIN_2"/>
    <property type="match status" value="1"/>
</dbReference>
<keyword evidence="9" id="KW-1185">Reference proteome</keyword>
<dbReference type="FunFam" id="1.20.1310.10:FF:000002">
    <property type="entry name" value="cullin-3 isoform X1"/>
    <property type="match status" value="1"/>
</dbReference>
<dbReference type="InterPro" id="IPR001373">
    <property type="entry name" value="Cullin_N"/>
</dbReference>
<dbReference type="Gene3D" id="1.20.1310.10">
    <property type="entry name" value="Cullin Repeats"/>
    <property type="match status" value="4"/>
</dbReference>
<sequence length="821" mass="95780">MLPNASRGRTKIRPPRKILSAGMDVDKSWAVLRKAIEEIQHKNASKLSFEELYRKAYNLVLRKHGKLLYDRVEDEICKYLSNEVRLRLLEKLNSPGTDDHQFLQALNLEWEDHLLSMRMISDVLMYLDRVYAKESHLPLIYDVGLNAFRDSVIKYNDNEIGGKVIGIIINYLNTSRYGEMVDKFIIKAIIYMFESLTETLNIDVSSATGSTSYGENYYLHYFEPKLMLSSHEYFEDKAQELLEQRSGAVYIEKVTQLIQEEESRIQLYLPDVSAPKLIELMDTDFISRNLESIMMLETDGAKSWIADDNFSLLQQLFTLINRVDSEHEMLKRRLRAIIMINGEEMNKQTEEELDQEVSQRKQEEEKKREVAESHGKKLIARHRSSKEQATRYAIKWIQNFLTLKRKYDAVIERSFDNNLGVIEEVDAAFSTFLNGNSKSAEYLSLYIDDSIRKSLKDKSAEEIDHTLDNCIVVFRFIKDKDIFEKYYKNHLAKRLLQQKSLSSEIEMNMIAKLKQEIGSSFTTRLEGMFKDIKLSQELSAEFNERFARQGAGETEVGAEIRKVNHDRRLELDASILTTSFWPMPINKVMEGVQYPAELQILREKYKDFYEGKHRGRNLTWAPNFGTVDIRMHFTKKIYEVNMATLAAIIILKCFNGNEGEKNKYTFEEIQEVTQIPTPDLNRHLQSISVASRSRLLKKTPMSRDIRPGDVFEINEHFKSPQARIKVLTVASGSKAEDDTQRNETMEIITKSRIVETEAAIVRIMKARRILKHQELINEVIKQLISRFKPQPSFIKQRIEDLIEKEYLRRDDADRSVYQYLA</sequence>
<dbReference type="Pfam" id="PF00888">
    <property type="entry name" value="Cullin"/>
    <property type="match status" value="1"/>
</dbReference>
<dbReference type="AlphaFoldDB" id="A0A448YIR3"/>
<dbReference type="InterPro" id="IPR036388">
    <property type="entry name" value="WH-like_DNA-bd_sf"/>
</dbReference>
<dbReference type="SMART" id="SM00182">
    <property type="entry name" value="CULLIN"/>
    <property type="match status" value="1"/>
</dbReference>
<dbReference type="STRING" id="13370.A0A448YIR3"/>
<dbReference type="Pfam" id="PF10557">
    <property type="entry name" value="Cullin_Nedd8"/>
    <property type="match status" value="1"/>
</dbReference>
<proteinExistence type="inferred from homology"/>
<dbReference type="InParanoid" id="A0A448YIR3"/>
<dbReference type="GO" id="GO:0006511">
    <property type="term" value="P:ubiquitin-dependent protein catabolic process"/>
    <property type="evidence" value="ECO:0007669"/>
    <property type="project" value="InterPro"/>
</dbReference>
<feature type="compositionally biased region" description="Basic and acidic residues" evidence="6">
    <location>
        <begin position="357"/>
        <end position="375"/>
    </location>
</feature>
<evidence type="ECO:0000256" key="4">
    <source>
        <dbReference type="PROSITE-ProRule" id="PRU00330"/>
    </source>
</evidence>
<dbReference type="PANTHER" id="PTHR11932">
    <property type="entry name" value="CULLIN"/>
    <property type="match status" value="1"/>
</dbReference>
<comment type="similarity">
    <text evidence="1 4 5">Belongs to the cullin family.</text>
</comment>
<dbReference type="Gene3D" id="1.10.10.10">
    <property type="entry name" value="Winged helix-like DNA-binding domain superfamily/Winged helix DNA-binding domain"/>
    <property type="match status" value="1"/>
</dbReference>
<dbReference type="SUPFAM" id="SSF74788">
    <property type="entry name" value="Cullin repeat-like"/>
    <property type="match status" value="1"/>
</dbReference>
<dbReference type="InterPro" id="IPR016158">
    <property type="entry name" value="Cullin_homology"/>
</dbReference>
<dbReference type="FunFam" id="1.10.10.10:FF:000014">
    <property type="entry name" value="Cullin 1"/>
    <property type="match status" value="1"/>
</dbReference>
<evidence type="ECO:0000259" key="7">
    <source>
        <dbReference type="PROSITE" id="PS50069"/>
    </source>
</evidence>
<organism evidence="8 9">
    <name type="scientific">Brettanomyces naardenensis</name>
    <name type="common">Yeast</name>
    <dbReference type="NCBI Taxonomy" id="13370"/>
    <lineage>
        <taxon>Eukaryota</taxon>
        <taxon>Fungi</taxon>
        <taxon>Dikarya</taxon>
        <taxon>Ascomycota</taxon>
        <taxon>Saccharomycotina</taxon>
        <taxon>Pichiomycetes</taxon>
        <taxon>Pichiales</taxon>
        <taxon>Pichiaceae</taxon>
        <taxon>Brettanomyces</taxon>
    </lineage>
</organism>